<sequence length="155" mass="16587">MFLMNVIVHDDAEQVQQSIINVKCYFGGQQKQHLEFLFVSNVLGQANVVDAAAVADVGDDVVEAADYVDVAESFAVETIDFAAGTVVADVWVIVVEDVALLLLLFTRVFSGAVVEDEGVQELAANSSILWSVDLVLVVVEVAVVVAFCCCNCCVV</sequence>
<gene>
    <name evidence="1" type="ORF">FF38_03450</name>
</gene>
<dbReference type="Proteomes" id="UP000037069">
    <property type="component" value="Unassembled WGS sequence"/>
</dbReference>
<proteinExistence type="predicted"/>
<name>A0A0L0C6I8_LUCCU</name>
<evidence type="ECO:0000313" key="1">
    <source>
        <dbReference type="EMBL" id="KNC27862.1"/>
    </source>
</evidence>
<evidence type="ECO:0000313" key="2">
    <source>
        <dbReference type="Proteomes" id="UP000037069"/>
    </source>
</evidence>
<reference evidence="1 2" key="1">
    <citation type="journal article" date="2015" name="Nat. Commun.">
        <title>Lucilia cuprina genome unlocks parasitic fly biology to underpin future interventions.</title>
        <authorList>
            <person name="Anstead C.A."/>
            <person name="Korhonen P.K."/>
            <person name="Young N.D."/>
            <person name="Hall R.S."/>
            <person name="Jex A.R."/>
            <person name="Murali S.C."/>
            <person name="Hughes D.S."/>
            <person name="Lee S.F."/>
            <person name="Perry T."/>
            <person name="Stroehlein A.J."/>
            <person name="Ansell B.R."/>
            <person name="Breugelmans B."/>
            <person name="Hofmann A."/>
            <person name="Qu J."/>
            <person name="Dugan S."/>
            <person name="Lee S.L."/>
            <person name="Chao H."/>
            <person name="Dinh H."/>
            <person name="Han Y."/>
            <person name="Doddapaneni H.V."/>
            <person name="Worley K.C."/>
            <person name="Muzny D.M."/>
            <person name="Ioannidis P."/>
            <person name="Waterhouse R.M."/>
            <person name="Zdobnov E.M."/>
            <person name="James P.J."/>
            <person name="Bagnall N.H."/>
            <person name="Kotze A.C."/>
            <person name="Gibbs R.A."/>
            <person name="Richards S."/>
            <person name="Batterham P."/>
            <person name="Gasser R.B."/>
        </authorList>
    </citation>
    <scope>NUCLEOTIDE SEQUENCE [LARGE SCALE GENOMIC DNA]</scope>
    <source>
        <strain evidence="1 2">LS</strain>
        <tissue evidence="1">Full body</tissue>
    </source>
</reference>
<comment type="caution">
    <text evidence="1">The sequence shown here is derived from an EMBL/GenBank/DDBJ whole genome shotgun (WGS) entry which is preliminary data.</text>
</comment>
<keyword evidence="2" id="KW-1185">Reference proteome</keyword>
<protein>
    <submittedName>
        <fullName evidence="1">Uncharacterized protein</fullName>
    </submittedName>
</protein>
<dbReference type="AlphaFoldDB" id="A0A0L0C6I8"/>
<organism evidence="1 2">
    <name type="scientific">Lucilia cuprina</name>
    <name type="common">Green bottle fly</name>
    <name type="synonym">Australian sheep blowfly</name>
    <dbReference type="NCBI Taxonomy" id="7375"/>
    <lineage>
        <taxon>Eukaryota</taxon>
        <taxon>Metazoa</taxon>
        <taxon>Ecdysozoa</taxon>
        <taxon>Arthropoda</taxon>
        <taxon>Hexapoda</taxon>
        <taxon>Insecta</taxon>
        <taxon>Pterygota</taxon>
        <taxon>Neoptera</taxon>
        <taxon>Endopterygota</taxon>
        <taxon>Diptera</taxon>
        <taxon>Brachycera</taxon>
        <taxon>Muscomorpha</taxon>
        <taxon>Oestroidea</taxon>
        <taxon>Calliphoridae</taxon>
        <taxon>Luciliinae</taxon>
        <taxon>Lucilia</taxon>
    </lineage>
</organism>
<accession>A0A0L0C6I8</accession>
<dbReference type="EMBL" id="JRES01000836">
    <property type="protein sequence ID" value="KNC27862.1"/>
    <property type="molecule type" value="Genomic_DNA"/>
</dbReference>